<sequence>MADLLSLPHPRHSSHLLPTKGIHPRVARARQLNGIGFTAAAGKMSVSSHSHPSPETRRSLSHLAPLEAILFDIDGTLCDSDPIHYCAFRETLQEIGFNDGVPITEDFYVNKISGNHNDDIARSLFPGWDHDAAMKILDDKEAMYRRMAPEKLQAVDGLHKLCRWIEGRGIKRAAVTNAPRANAQLMISLLGLTDFFQLLVVGSECDRPKPHPDPYLKALKDLDASPNHTFVFEDSASGIEAAVAAAMPVLGLATRNPEQLLMDAGATFLIKNFEDPKLWESLGKLV</sequence>
<dbReference type="InterPro" id="IPR041492">
    <property type="entry name" value="HAD_2"/>
</dbReference>
<dbReference type="Pfam" id="PF13419">
    <property type="entry name" value="HAD_2"/>
    <property type="match status" value="1"/>
</dbReference>
<keyword evidence="2" id="KW-0479">Metal-binding</keyword>
<keyword evidence="5" id="KW-0378">Hydrolase</keyword>
<evidence type="ECO:0000256" key="1">
    <source>
        <dbReference type="ARBA" id="ARBA00001946"/>
    </source>
</evidence>
<evidence type="ECO:0000256" key="3">
    <source>
        <dbReference type="ARBA" id="ARBA00022842"/>
    </source>
</evidence>
<dbReference type="InterPro" id="IPR036412">
    <property type="entry name" value="HAD-like_sf"/>
</dbReference>
<evidence type="ECO:0000313" key="5">
    <source>
        <dbReference type="EMBL" id="URD96327.1"/>
    </source>
</evidence>
<dbReference type="SUPFAM" id="SSF56784">
    <property type="entry name" value="HAD-like"/>
    <property type="match status" value="1"/>
</dbReference>
<gene>
    <name evidence="5" type="ORF">MUK42_30240</name>
</gene>
<dbReference type="OrthoDB" id="40579at2759"/>
<evidence type="ECO:0000313" key="6">
    <source>
        <dbReference type="Proteomes" id="UP001055439"/>
    </source>
</evidence>
<dbReference type="InterPro" id="IPR051600">
    <property type="entry name" value="Beta-PGM-like"/>
</dbReference>
<dbReference type="Gene3D" id="1.10.150.240">
    <property type="entry name" value="Putative phosphatase, domain 2"/>
    <property type="match status" value="1"/>
</dbReference>
<dbReference type="SFLD" id="SFLDG01135">
    <property type="entry name" value="C1.5.6:_HAD__Beta-PGM__Phospha"/>
    <property type="match status" value="1"/>
</dbReference>
<dbReference type="Gene3D" id="3.40.50.1000">
    <property type="entry name" value="HAD superfamily/HAD-like"/>
    <property type="match status" value="1"/>
</dbReference>
<dbReference type="InterPro" id="IPR023214">
    <property type="entry name" value="HAD_sf"/>
</dbReference>
<name>A0A9E7FLL6_9LILI</name>
<keyword evidence="4" id="KW-0119">Carbohydrate metabolism</keyword>
<dbReference type="SFLD" id="SFLDS00003">
    <property type="entry name" value="Haloacid_Dehalogenase"/>
    <property type="match status" value="1"/>
</dbReference>
<organism evidence="5 6">
    <name type="scientific">Musa troglodytarum</name>
    <name type="common">fe'i banana</name>
    <dbReference type="NCBI Taxonomy" id="320322"/>
    <lineage>
        <taxon>Eukaryota</taxon>
        <taxon>Viridiplantae</taxon>
        <taxon>Streptophyta</taxon>
        <taxon>Embryophyta</taxon>
        <taxon>Tracheophyta</taxon>
        <taxon>Spermatophyta</taxon>
        <taxon>Magnoliopsida</taxon>
        <taxon>Liliopsida</taxon>
        <taxon>Zingiberales</taxon>
        <taxon>Musaceae</taxon>
        <taxon>Musa</taxon>
    </lineage>
</organism>
<proteinExistence type="predicted"/>
<evidence type="ECO:0000256" key="2">
    <source>
        <dbReference type="ARBA" id="ARBA00022723"/>
    </source>
</evidence>
<keyword evidence="6" id="KW-1185">Reference proteome</keyword>
<evidence type="ECO:0000256" key="4">
    <source>
        <dbReference type="ARBA" id="ARBA00023277"/>
    </source>
</evidence>
<dbReference type="InterPro" id="IPR006439">
    <property type="entry name" value="HAD-SF_hydro_IA"/>
</dbReference>
<dbReference type="InterPro" id="IPR023198">
    <property type="entry name" value="PGP-like_dom2"/>
</dbReference>
<dbReference type="PANTHER" id="PTHR46193">
    <property type="entry name" value="6-PHOSPHOGLUCONATE PHOSPHATASE"/>
    <property type="match status" value="1"/>
</dbReference>
<protein>
    <submittedName>
        <fullName evidence="5">Haloacid dehalogenase-like hydrolase</fullName>
    </submittedName>
</protein>
<dbReference type="CDD" id="cd07505">
    <property type="entry name" value="HAD_BPGM-like"/>
    <property type="match status" value="1"/>
</dbReference>
<dbReference type="GO" id="GO:0016787">
    <property type="term" value="F:hydrolase activity"/>
    <property type="evidence" value="ECO:0007669"/>
    <property type="project" value="UniProtKB-KW"/>
</dbReference>
<dbReference type="AlphaFoldDB" id="A0A9E7FLL6"/>
<accession>A0A9E7FLL6</accession>
<comment type="cofactor">
    <cofactor evidence="1">
        <name>Mg(2+)</name>
        <dbReference type="ChEBI" id="CHEBI:18420"/>
    </cofactor>
</comment>
<dbReference type="PANTHER" id="PTHR46193:SF18">
    <property type="entry name" value="HEXITOL PHOSPHATASE B"/>
    <property type="match status" value="1"/>
</dbReference>
<dbReference type="NCBIfam" id="TIGR01509">
    <property type="entry name" value="HAD-SF-IA-v3"/>
    <property type="match status" value="1"/>
</dbReference>
<reference evidence="5" key="1">
    <citation type="submission" date="2022-05" db="EMBL/GenBank/DDBJ databases">
        <title>The Musa troglodytarum L. genome provides insights into the mechanism of non-climacteric behaviour and enrichment of carotenoids.</title>
        <authorList>
            <person name="Wang J."/>
        </authorList>
    </citation>
    <scope>NUCLEOTIDE SEQUENCE</scope>
    <source>
        <tissue evidence="5">Leaf</tissue>
    </source>
</reference>
<dbReference type="EMBL" id="CP097506">
    <property type="protein sequence ID" value="URD96327.1"/>
    <property type="molecule type" value="Genomic_DNA"/>
</dbReference>
<dbReference type="GO" id="GO:0046872">
    <property type="term" value="F:metal ion binding"/>
    <property type="evidence" value="ECO:0007669"/>
    <property type="project" value="UniProtKB-KW"/>
</dbReference>
<dbReference type="SFLD" id="SFLDG01129">
    <property type="entry name" value="C1.5:_HAD__Beta-PGM__Phosphata"/>
    <property type="match status" value="1"/>
</dbReference>
<keyword evidence="3" id="KW-0460">Magnesium</keyword>
<dbReference type="Proteomes" id="UP001055439">
    <property type="component" value="Chromosome 4"/>
</dbReference>